<dbReference type="GeneTree" id="ENSGT00510000048674"/>
<keyword evidence="9" id="KW-1185">Reference proteome</keyword>
<comment type="similarity">
    <text evidence="2 5">Belongs to the HSF family.</text>
</comment>
<dbReference type="SUPFAM" id="SSF46785">
    <property type="entry name" value="Winged helix' DNA-binding domain"/>
    <property type="match status" value="1"/>
</dbReference>
<keyword evidence="3" id="KW-0238">DNA-binding</keyword>
<dbReference type="GO" id="GO:0005634">
    <property type="term" value="C:nucleus"/>
    <property type="evidence" value="ECO:0007669"/>
    <property type="project" value="UniProtKB-SubCell"/>
</dbReference>
<dbReference type="Ensembl" id="ENSSHBT00005012751.1">
    <property type="protein sequence ID" value="ENSSHBP00005010583.1"/>
    <property type="gene ID" value="ENSSHBG00005009200.1"/>
</dbReference>
<feature type="compositionally biased region" description="Polar residues" evidence="6">
    <location>
        <begin position="396"/>
        <end position="405"/>
    </location>
</feature>
<dbReference type="InterPro" id="IPR036390">
    <property type="entry name" value="WH_DNA-bd_sf"/>
</dbReference>
<evidence type="ECO:0000313" key="9">
    <source>
        <dbReference type="Proteomes" id="UP000472266"/>
    </source>
</evidence>
<feature type="region of interest" description="Disordered" evidence="6">
    <location>
        <begin position="393"/>
        <end position="424"/>
    </location>
</feature>
<evidence type="ECO:0000256" key="2">
    <source>
        <dbReference type="ARBA" id="ARBA00006403"/>
    </source>
</evidence>
<reference evidence="8" key="1">
    <citation type="submission" date="2025-08" db="UniProtKB">
        <authorList>
            <consortium name="Ensembl"/>
        </authorList>
    </citation>
    <scope>IDENTIFICATION</scope>
</reference>
<sequence>MEGQRLPGAVNPNHFPGKLWLLVNSPRCGSVRWDARGEGLLIDQRLFERELLGAGPAGDGAAVSAAFFKTRNFPSFIRQLNLYGFRKLGPGPAGGAAGRGSLQGLAGGDGGSSAGPLLHFQSPHFRRDRPELLVRLKRLTSANKAKLAAGLEVPSRPPQRSRRLLGTANAGCCAVCASAPLQENGLVTVGQVHQPARPDSFFPYSNRAASCQNPTAFPTKTFQQTPVPSRTWQGSFGLLPGHGASLAFPGQGAPFPILHKCSTEVTYTLQTVFSLLPLQRGAPTGAASLPQHGSCVSPGQCSRAPDPTPTLQCCSPPAQGEPLTASVSAAAPAYTDCGFVQPPSAAECLPSDGAHHASDEEKKMEELSFEDVFQFLNEMCASSSTDIVTLEPVESEMSTPQSNRSHPLLVDSGNSDTPSAVEESQLAPLTPAAADTSFLMEAAQALTSAEVCDGELFVSYTNVSIESAAAAAEMVQDSVTTQEAPEGQREQLDHCPAQLPEMFVLEGLFSAEQVSAKGSEAVTKPVEEPGSPLKPQCRKRRHSSHEGKSLVRDSTFFRDGQDSCSETLPERGDQKS</sequence>
<dbReference type="InterPro" id="IPR000232">
    <property type="entry name" value="HSF_DNA-bd"/>
</dbReference>
<keyword evidence="4" id="KW-0539">Nucleus</keyword>
<evidence type="ECO:0000256" key="1">
    <source>
        <dbReference type="ARBA" id="ARBA00004123"/>
    </source>
</evidence>
<accession>A0A672U7N5</accession>
<evidence type="ECO:0000259" key="7">
    <source>
        <dbReference type="SMART" id="SM00415"/>
    </source>
</evidence>
<evidence type="ECO:0000256" key="3">
    <source>
        <dbReference type="ARBA" id="ARBA00023125"/>
    </source>
</evidence>
<comment type="subcellular location">
    <subcellularLocation>
        <location evidence="1">Nucleus</location>
    </subcellularLocation>
</comment>
<dbReference type="GO" id="GO:0043565">
    <property type="term" value="F:sequence-specific DNA binding"/>
    <property type="evidence" value="ECO:0007669"/>
    <property type="project" value="InterPro"/>
</dbReference>
<organism evidence="8 9">
    <name type="scientific">Strigops habroptila</name>
    <name type="common">Kakapo</name>
    <dbReference type="NCBI Taxonomy" id="2489341"/>
    <lineage>
        <taxon>Eukaryota</taxon>
        <taxon>Metazoa</taxon>
        <taxon>Chordata</taxon>
        <taxon>Craniata</taxon>
        <taxon>Vertebrata</taxon>
        <taxon>Euteleostomi</taxon>
        <taxon>Archelosauria</taxon>
        <taxon>Archosauria</taxon>
        <taxon>Dinosauria</taxon>
        <taxon>Saurischia</taxon>
        <taxon>Theropoda</taxon>
        <taxon>Coelurosauria</taxon>
        <taxon>Aves</taxon>
        <taxon>Neognathae</taxon>
        <taxon>Neoaves</taxon>
        <taxon>Telluraves</taxon>
        <taxon>Australaves</taxon>
        <taxon>Psittaciformes</taxon>
        <taxon>Psittacidae</taxon>
        <taxon>Strigops</taxon>
    </lineage>
</organism>
<dbReference type="OMA" id="CATHTTA"/>
<proteinExistence type="inferred from homology"/>
<dbReference type="PANTHER" id="PTHR10015">
    <property type="entry name" value="HEAT SHOCK TRANSCRIPTION FACTOR"/>
    <property type="match status" value="1"/>
</dbReference>
<evidence type="ECO:0000256" key="6">
    <source>
        <dbReference type="SAM" id="MobiDB-lite"/>
    </source>
</evidence>
<dbReference type="Pfam" id="PF00447">
    <property type="entry name" value="HSF_DNA-bind"/>
    <property type="match status" value="1"/>
</dbReference>
<evidence type="ECO:0000313" key="8">
    <source>
        <dbReference type="Ensembl" id="ENSSHBP00005010583.1"/>
    </source>
</evidence>
<evidence type="ECO:0000256" key="5">
    <source>
        <dbReference type="RuleBase" id="RU004020"/>
    </source>
</evidence>
<feature type="region of interest" description="Disordered" evidence="6">
    <location>
        <begin position="519"/>
        <end position="576"/>
    </location>
</feature>
<dbReference type="Gene3D" id="1.10.10.10">
    <property type="entry name" value="Winged helix-like DNA-binding domain superfamily/Winged helix DNA-binding domain"/>
    <property type="match status" value="1"/>
</dbReference>
<dbReference type="GO" id="GO:0003700">
    <property type="term" value="F:DNA-binding transcription factor activity"/>
    <property type="evidence" value="ECO:0007669"/>
    <property type="project" value="InterPro"/>
</dbReference>
<feature type="compositionally biased region" description="Basic and acidic residues" evidence="6">
    <location>
        <begin position="544"/>
        <end position="561"/>
    </location>
</feature>
<dbReference type="SMART" id="SM00415">
    <property type="entry name" value="HSF"/>
    <property type="match status" value="1"/>
</dbReference>
<dbReference type="Proteomes" id="UP000472266">
    <property type="component" value="Unplaced"/>
</dbReference>
<feature type="domain" description="HSF-type DNA-binding" evidence="7">
    <location>
        <begin position="11"/>
        <end position="139"/>
    </location>
</feature>
<evidence type="ECO:0000256" key="4">
    <source>
        <dbReference type="ARBA" id="ARBA00023242"/>
    </source>
</evidence>
<protein>
    <recommendedName>
        <fullName evidence="7">HSF-type DNA-binding domain-containing protein</fullName>
    </recommendedName>
</protein>
<dbReference type="InParanoid" id="A0A672U7N5"/>
<dbReference type="AlphaFoldDB" id="A0A672U7N5"/>
<name>A0A672U7N5_STRHB</name>
<dbReference type="InterPro" id="IPR036388">
    <property type="entry name" value="WH-like_DNA-bd_sf"/>
</dbReference>
<dbReference type="PANTHER" id="PTHR10015:SF278">
    <property type="entry name" value="HEAT SHOCK FACTOR PROTEIN 5"/>
    <property type="match status" value="1"/>
</dbReference>
<reference evidence="8" key="2">
    <citation type="submission" date="2025-09" db="UniProtKB">
        <authorList>
            <consortium name="Ensembl"/>
        </authorList>
    </citation>
    <scope>IDENTIFICATION</scope>
</reference>